<sequence length="380" mass="40728">MIATLRARLAASAFWPMLRKEFVQMRRDRLTLGMMVGLPAIQLVLFGYAIRTEVRHLPTVVLDESRTAQSRALVEALVQSGTFDVALQARGRADVAAAIGAGRARAAVVVPPDYARDLLRGRPAPVQVIVDAADPMASSAALSGAALVGAAHGAEIVAARAGRPAVPALDVRVRPWYNPGLRSAIYIAPGLVGVLLSLTMLLIMSMAIVRERERGTLEQLIVTPIGRGSLMLGKVAPFVLVGYVQMSVVLLLGHLLFDVPVRGSLALLYALTLGFILANLGLGLVVSTLARTQGQAMQVGFFFLLPNILLSGFMFPREAMPDVARWVGLALPLTYYLRILRGILLRGVGLEALWREAAVLAAFAVGILAVSVRRFSKTLD</sequence>
<feature type="transmembrane region" description="Helical" evidence="8">
    <location>
        <begin position="263"/>
        <end position="287"/>
    </location>
</feature>
<dbReference type="InterPro" id="IPR051449">
    <property type="entry name" value="ABC-2_transporter_component"/>
</dbReference>
<name>A0AA37Q6P0_9BACT</name>
<dbReference type="AlphaFoldDB" id="A0AA37Q6P0"/>
<accession>A0AA37Q6P0</accession>
<evidence type="ECO:0000256" key="3">
    <source>
        <dbReference type="ARBA" id="ARBA00022448"/>
    </source>
</evidence>
<proteinExistence type="inferred from homology"/>
<evidence type="ECO:0000256" key="5">
    <source>
        <dbReference type="ARBA" id="ARBA00022692"/>
    </source>
</evidence>
<dbReference type="Gene3D" id="3.40.1710.10">
    <property type="entry name" value="abc type-2 transporter like domain"/>
    <property type="match status" value="1"/>
</dbReference>
<feature type="transmembrane region" description="Helical" evidence="8">
    <location>
        <begin position="299"/>
        <end position="317"/>
    </location>
</feature>
<keyword evidence="5 8" id="KW-0812">Transmembrane</keyword>
<evidence type="ECO:0000256" key="4">
    <source>
        <dbReference type="ARBA" id="ARBA00022475"/>
    </source>
</evidence>
<dbReference type="PROSITE" id="PS51012">
    <property type="entry name" value="ABC_TM2"/>
    <property type="match status" value="1"/>
</dbReference>
<dbReference type="Proteomes" id="UP001161325">
    <property type="component" value="Unassembled WGS sequence"/>
</dbReference>
<evidence type="ECO:0000313" key="10">
    <source>
        <dbReference type="EMBL" id="GLC24001.1"/>
    </source>
</evidence>
<feature type="domain" description="ABC transmembrane type-2" evidence="9">
    <location>
        <begin position="136"/>
        <end position="378"/>
    </location>
</feature>
<feature type="transmembrane region" description="Helical" evidence="8">
    <location>
        <begin position="352"/>
        <end position="372"/>
    </location>
</feature>
<dbReference type="GO" id="GO:0005886">
    <property type="term" value="C:plasma membrane"/>
    <property type="evidence" value="ECO:0007669"/>
    <property type="project" value="UniProtKB-SubCell"/>
</dbReference>
<feature type="transmembrane region" description="Helical" evidence="8">
    <location>
        <begin position="323"/>
        <end position="340"/>
    </location>
</feature>
<gene>
    <name evidence="10" type="ORF">rosag_05140</name>
</gene>
<reference evidence="10" key="1">
    <citation type="submission" date="2022-08" db="EMBL/GenBank/DDBJ databases">
        <title>Draft genome sequencing of Roseisolibacter agri AW1220.</title>
        <authorList>
            <person name="Tobiishi Y."/>
            <person name="Tonouchi A."/>
        </authorList>
    </citation>
    <scope>NUCLEOTIDE SEQUENCE</scope>
    <source>
        <strain evidence="10">AW1220</strain>
    </source>
</reference>
<feature type="transmembrane region" description="Helical" evidence="8">
    <location>
        <begin position="30"/>
        <end position="50"/>
    </location>
</feature>
<evidence type="ECO:0000256" key="1">
    <source>
        <dbReference type="ARBA" id="ARBA00004651"/>
    </source>
</evidence>
<organism evidence="10 11">
    <name type="scientific">Roseisolibacter agri</name>
    <dbReference type="NCBI Taxonomy" id="2014610"/>
    <lineage>
        <taxon>Bacteria</taxon>
        <taxon>Pseudomonadati</taxon>
        <taxon>Gemmatimonadota</taxon>
        <taxon>Gemmatimonadia</taxon>
        <taxon>Gemmatimonadales</taxon>
        <taxon>Gemmatimonadaceae</taxon>
        <taxon>Roseisolibacter</taxon>
    </lineage>
</organism>
<dbReference type="Pfam" id="PF12698">
    <property type="entry name" value="ABC2_membrane_3"/>
    <property type="match status" value="1"/>
</dbReference>
<keyword evidence="11" id="KW-1185">Reference proteome</keyword>
<feature type="transmembrane region" description="Helical" evidence="8">
    <location>
        <begin position="235"/>
        <end position="257"/>
    </location>
</feature>
<keyword evidence="4" id="KW-1003">Cell membrane</keyword>
<feature type="transmembrane region" description="Helical" evidence="8">
    <location>
        <begin position="184"/>
        <end position="209"/>
    </location>
</feature>
<dbReference type="RefSeq" id="WP_284348447.1">
    <property type="nucleotide sequence ID" value="NZ_BRXS01000001.1"/>
</dbReference>
<protein>
    <submittedName>
        <fullName evidence="10">Transport permease protein</fullName>
    </submittedName>
</protein>
<dbReference type="InterPro" id="IPR047817">
    <property type="entry name" value="ABC2_TM_bact-type"/>
</dbReference>
<comment type="caution">
    <text evidence="10">The sequence shown here is derived from an EMBL/GenBank/DDBJ whole genome shotgun (WGS) entry which is preliminary data.</text>
</comment>
<dbReference type="InterPro" id="IPR013525">
    <property type="entry name" value="ABC2_TM"/>
</dbReference>
<comment type="subcellular location">
    <subcellularLocation>
        <location evidence="1">Cell membrane</location>
        <topology evidence="1">Multi-pass membrane protein</topology>
    </subcellularLocation>
</comment>
<keyword evidence="6 8" id="KW-1133">Transmembrane helix</keyword>
<dbReference type="PANTHER" id="PTHR30294:SF29">
    <property type="entry name" value="MULTIDRUG ABC TRANSPORTER PERMEASE YBHS-RELATED"/>
    <property type="match status" value="1"/>
</dbReference>
<keyword evidence="3" id="KW-0813">Transport</keyword>
<comment type="similarity">
    <text evidence="2">Belongs to the ABC-2 integral membrane protein family.</text>
</comment>
<evidence type="ECO:0000256" key="6">
    <source>
        <dbReference type="ARBA" id="ARBA00022989"/>
    </source>
</evidence>
<dbReference type="EMBL" id="BRXS01000001">
    <property type="protein sequence ID" value="GLC24001.1"/>
    <property type="molecule type" value="Genomic_DNA"/>
</dbReference>
<dbReference type="PANTHER" id="PTHR30294">
    <property type="entry name" value="MEMBRANE COMPONENT OF ABC TRANSPORTER YHHJ-RELATED"/>
    <property type="match status" value="1"/>
</dbReference>
<dbReference type="GO" id="GO:0140359">
    <property type="term" value="F:ABC-type transporter activity"/>
    <property type="evidence" value="ECO:0007669"/>
    <property type="project" value="InterPro"/>
</dbReference>
<evidence type="ECO:0000256" key="8">
    <source>
        <dbReference type="SAM" id="Phobius"/>
    </source>
</evidence>
<evidence type="ECO:0000313" key="11">
    <source>
        <dbReference type="Proteomes" id="UP001161325"/>
    </source>
</evidence>
<evidence type="ECO:0000256" key="2">
    <source>
        <dbReference type="ARBA" id="ARBA00007783"/>
    </source>
</evidence>
<keyword evidence="7 8" id="KW-0472">Membrane</keyword>
<evidence type="ECO:0000256" key="7">
    <source>
        <dbReference type="ARBA" id="ARBA00023136"/>
    </source>
</evidence>
<evidence type="ECO:0000259" key="9">
    <source>
        <dbReference type="PROSITE" id="PS51012"/>
    </source>
</evidence>